<dbReference type="Proteomes" id="UP001177744">
    <property type="component" value="Unassembled WGS sequence"/>
</dbReference>
<gene>
    <name evidence="2" type="ORF">QTO34_020060</name>
</gene>
<protein>
    <submittedName>
        <fullName evidence="2">Uncharacterized protein</fullName>
    </submittedName>
</protein>
<reference evidence="2" key="1">
    <citation type="submission" date="2023-06" db="EMBL/GenBank/DDBJ databases">
        <title>Reference genome for the Northern bat (Eptesicus nilssonii), a most northern bat species.</title>
        <authorList>
            <person name="Laine V.N."/>
            <person name="Pulliainen A.T."/>
            <person name="Lilley T.M."/>
        </authorList>
    </citation>
    <scope>NUCLEOTIDE SEQUENCE</scope>
    <source>
        <strain evidence="2">BLF_Eptnil</strain>
        <tissue evidence="2">Kidney</tissue>
    </source>
</reference>
<feature type="compositionally biased region" description="Polar residues" evidence="1">
    <location>
        <begin position="73"/>
        <end position="92"/>
    </location>
</feature>
<feature type="compositionally biased region" description="Acidic residues" evidence="1">
    <location>
        <begin position="1"/>
        <end position="11"/>
    </location>
</feature>
<sequence>MGWEEEEEEEETGKGRRRRVPEGSSLLHEKLFNEAQHSQHRPCFFVKLRSATPGEETQADETQDQALRPKAFTQRTSEQPGKAMSCNQNSAEDGTQSETAICLPPALTLTLILMQGWRRAQCQALLYPPTVVQLGPARSGSRGAPSPALLELLWARGAGALPKHILTECEEF</sequence>
<keyword evidence="3" id="KW-1185">Reference proteome</keyword>
<dbReference type="AlphaFoldDB" id="A0AA40LPQ3"/>
<name>A0AA40LPQ3_CNENI</name>
<proteinExistence type="predicted"/>
<comment type="caution">
    <text evidence="2">The sequence shown here is derived from an EMBL/GenBank/DDBJ whole genome shotgun (WGS) entry which is preliminary data.</text>
</comment>
<evidence type="ECO:0000256" key="1">
    <source>
        <dbReference type="SAM" id="MobiDB-lite"/>
    </source>
</evidence>
<evidence type="ECO:0000313" key="2">
    <source>
        <dbReference type="EMBL" id="KAK1339377.1"/>
    </source>
</evidence>
<organism evidence="2 3">
    <name type="scientific">Cnephaeus nilssonii</name>
    <name type="common">Northern bat</name>
    <name type="synonym">Eptesicus nilssonii</name>
    <dbReference type="NCBI Taxonomy" id="3371016"/>
    <lineage>
        <taxon>Eukaryota</taxon>
        <taxon>Metazoa</taxon>
        <taxon>Chordata</taxon>
        <taxon>Craniata</taxon>
        <taxon>Vertebrata</taxon>
        <taxon>Euteleostomi</taxon>
        <taxon>Mammalia</taxon>
        <taxon>Eutheria</taxon>
        <taxon>Laurasiatheria</taxon>
        <taxon>Chiroptera</taxon>
        <taxon>Yangochiroptera</taxon>
        <taxon>Vespertilionidae</taxon>
        <taxon>Cnephaeus</taxon>
    </lineage>
</organism>
<evidence type="ECO:0000313" key="3">
    <source>
        <dbReference type="Proteomes" id="UP001177744"/>
    </source>
</evidence>
<feature type="region of interest" description="Disordered" evidence="1">
    <location>
        <begin position="1"/>
        <end position="22"/>
    </location>
</feature>
<dbReference type="EMBL" id="JAULJE010000009">
    <property type="protein sequence ID" value="KAK1339377.1"/>
    <property type="molecule type" value="Genomic_DNA"/>
</dbReference>
<accession>A0AA40LPQ3</accession>
<feature type="region of interest" description="Disordered" evidence="1">
    <location>
        <begin position="52"/>
        <end position="92"/>
    </location>
</feature>